<gene>
    <name evidence="2" type="ORF">ACFQ63_02700</name>
</gene>
<accession>A0ABW6INV4</accession>
<evidence type="ECO:0000256" key="1">
    <source>
        <dbReference type="SAM" id="MobiDB-lite"/>
    </source>
</evidence>
<feature type="compositionally biased region" description="Basic and acidic residues" evidence="1">
    <location>
        <begin position="107"/>
        <end position="118"/>
    </location>
</feature>
<evidence type="ECO:0000313" key="2">
    <source>
        <dbReference type="EMBL" id="MFE5978600.1"/>
    </source>
</evidence>
<feature type="region of interest" description="Disordered" evidence="1">
    <location>
        <begin position="107"/>
        <end position="146"/>
    </location>
</feature>
<reference evidence="2 3" key="1">
    <citation type="submission" date="2024-09" db="EMBL/GenBank/DDBJ databases">
        <title>The Natural Products Discovery Center: Release of the First 8490 Sequenced Strains for Exploring Actinobacteria Biosynthetic Diversity.</title>
        <authorList>
            <person name="Kalkreuter E."/>
            <person name="Kautsar S.A."/>
            <person name="Yang D."/>
            <person name="Bader C.D."/>
            <person name="Teijaro C.N."/>
            <person name="Fluegel L."/>
            <person name="Davis C.M."/>
            <person name="Simpson J.R."/>
            <person name="Lauterbach L."/>
            <person name="Steele A.D."/>
            <person name="Gui C."/>
            <person name="Meng S."/>
            <person name="Li G."/>
            <person name="Viehrig K."/>
            <person name="Ye F."/>
            <person name="Su P."/>
            <person name="Kiefer A.F."/>
            <person name="Nichols A."/>
            <person name="Cepeda A.J."/>
            <person name="Yan W."/>
            <person name="Fan B."/>
            <person name="Jiang Y."/>
            <person name="Adhikari A."/>
            <person name="Zheng C.-J."/>
            <person name="Schuster L."/>
            <person name="Cowan T.M."/>
            <person name="Smanski M.J."/>
            <person name="Chevrette M.G."/>
            <person name="De Carvalho L.P.S."/>
            <person name="Shen B."/>
        </authorList>
    </citation>
    <scope>NUCLEOTIDE SEQUENCE [LARGE SCALE GENOMIC DNA]</scope>
    <source>
        <strain evidence="2 3">NPDC056472</strain>
    </source>
</reference>
<name>A0ABW6INV4_STRWE</name>
<evidence type="ECO:0000313" key="3">
    <source>
        <dbReference type="Proteomes" id="UP001600424"/>
    </source>
</evidence>
<organism evidence="2 3">
    <name type="scientific">Streptomyces wedmorensis</name>
    <dbReference type="NCBI Taxonomy" id="43759"/>
    <lineage>
        <taxon>Bacteria</taxon>
        <taxon>Bacillati</taxon>
        <taxon>Actinomycetota</taxon>
        <taxon>Actinomycetes</taxon>
        <taxon>Kitasatosporales</taxon>
        <taxon>Streptomycetaceae</taxon>
        <taxon>Streptomyces</taxon>
    </lineage>
</organism>
<keyword evidence="3" id="KW-1185">Reference proteome</keyword>
<dbReference type="Proteomes" id="UP001600424">
    <property type="component" value="Unassembled WGS sequence"/>
</dbReference>
<sequence length="146" mass="17164">MSRMAQIVVLARYEDEVMEPLTRDDEARTWHGRFEQIPGWFVGGWHIEFYRSYQRAGVLKDLESLPWNNPECVQVLLHDEDDDCFGLWMFHDGVLTEVPLADTRRIHDARSAPSDHPDPGVLWRTDQDRKLPTHSPERAQDPRLSW</sequence>
<feature type="compositionally biased region" description="Basic and acidic residues" evidence="1">
    <location>
        <begin position="125"/>
        <end position="146"/>
    </location>
</feature>
<comment type="caution">
    <text evidence="2">The sequence shown here is derived from an EMBL/GenBank/DDBJ whole genome shotgun (WGS) entry which is preliminary data.</text>
</comment>
<dbReference type="EMBL" id="JBHTRV010000002">
    <property type="protein sequence ID" value="MFE5978600.1"/>
    <property type="molecule type" value="Genomic_DNA"/>
</dbReference>
<protein>
    <submittedName>
        <fullName evidence="2">Uncharacterized protein</fullName>
    </submittedName>
</protein>
<dbReference type="RefSeq" id="WP_386251186.1">
    <property type="nucleotide sequence ID" value="NZ_JBHTRV010000002.1"/>
</dbReference>
<proteinExistence type="predicted"/>